<dbReference type="OrthoDB" id="6212953at2759"/>
<keyword evidence="1" id="KW-1133">Transmembrane helix</keyword>
<reference evidence="2" key="1">
    <citation type="submission" date="2021-04" db="EMBL/GenBank/DDBJ databases">
        <authorList>
            <consortium name="Molecular Ecology Group"/>
        </authorList>
    </citation>
    <scope>NUCLEOTIDE SEQUENCE</scope>
</reference>
<dbReference type="InterPro" id="IPR010404">
    <property type="entry name" value="CpcT/CpeT"/>
</dbReference>
<keyword evidence="3" id="KW-1185">Reference proteome</keyword>
<dbReference type="AlphaFoldDB" id="A0A8S3ZZD5"/>
<proteinExistence type="predicted"/>
<gene>
    <name evidence="2" type="ORF">CUNI_LOCUS17704</name>
</gene>
<sequence length="242" mass="26852">MNRSTSRISLSYIAAQATMSVWTSSVFFLLVLFLMRVNPSTAPGECGGVSTKVLDFLATFSGRYSNCKQKAEGHYEYDLVQSKIIPLELPSLSQEPFLYLEQATNGRVNILALVTVTEDKDGILFMTPHIFTNGTQFKFEEYKIESLSSLKPGDIQTYEACKAAVQPLENGDYLINFPDCSTNIKGHNPSYSIVTSCEVAYIIMPAGGPIKPVPVPYRMQRFGSRFPVPGADSDYVNPCKRK</sequence>
<protein>
    <submittedName>
        <fullName evidence="2">Uncharacterized protein</fullName>
    </submittedName>
</protein>
<dbReference type="EMBL" id="CAJHNH020005112">
    <property type="protein sequence ID" value="CAG5132146.1"/>
    <property type="molecule type" value="Genomic_DNA"/>
</dbReference>
<evidence type="ECO:0000313" key="2">
    <source>
        <dbReference type="EMBL" id="CAG5132146.1"/>
    </source>
</evidence>
<feature type="transmembrane region" description="Helical" evidence="1">
    <location>
        <begin position="12"/>
        <end position="35"/>
    </location>
</feature>
<keyword evidence="1" id="KW-0812">Transmembrane</keyword>
<dbReference type="GO" id="GO:0016829">
    <property type="term" value="F:lyase activity"/>
    <property type="evidence" value="ECO:0007669"/>
    <property type="project" value="InterPro"/>
</dbReference>
<dbReference type="Pfam" id="PF06206">
    <property type="entry name" value="CpeT"/>
    <property type="match status" value="1"/>
</dbReference>
<organism evidence="2 3">
    <name type="scientific">Candidula unifasciata</name>
    <dbReference type="NCBI Taxonomy" id="100452"/>
    <lineage>
        <taxon>Eukaryota</taxon>
        <taxon>Metazoa</taxon>
        <taxon>Spiralia</taxon>
        <taxon>Lophotrochozoa</taxon>
        <taxon>Mollusca</taxon>
        <taxon>Gastropoda</taxon>
        <taxon>Heterobranchia</taxon>
        <taxon>Euthyneura</taxon>
        <taxon>Panpulmonata</taxon>
        <taxon>Eupulmonata</taxon>
        <taxon>Stylommatophora</taxon>
        <taxon>Helicina</taxon>
        <taxon>Helicoidea</taxon>
        <taxon>Geomitridae</taxon>
        <taxon>Candidula</taxon>
    </lineage>
</organism>
<evidence type="ECO:0000256" key="1">
    <source>
        <dbReference type="SAM" id="Phobius"/>
    </source>
</evidence>
<dbReference type="InterPro" id="IPR038672">
    <property type="entry name" value="CpcT/CpeT_sf"/>
</dbReference>
<name>A0A8S3ZZD5_9EUPU</name>
<comment type="caution">
    <text evidence="2">The sequence shown here is derived from an EMBL/GenBank/DDBJ whole genome shotgun (WGS) entry which is preliminary data.</text>
</comment>
<dbReference type="Proteomes" id="UP000678393">
    <property type="component" value="Unassembled WGS sequence"/>
</dbReference>
<keyword evidence="1" id="KW-0472">Membrane</keyword>
<accession>A0A8S3ZZD5</accession>
<evidence type="ECO:0000313" key="3">
    <source>
        <dbReference type="Proteomes" id="UP000678393"/>
    </source>
</evidence>
<dbReference type="Gene3D" id="2.40.128.590">
    <property type="entry name" value="CpcT/CpeT domain"/>
    <property type="match status" value="1"/>
</dbReference>